<keyword evidence="9" id="KW-1185">Reference proteome</keyword>
<dbReference type="PROSITE" id="PS01279">
    <property type="entry name" value="PCMT"/>
    <property type="match status" value="1"/>
</dbReference>
<evidence type="ECO:0000313" key="9">
    <source>
        <dbReference type="Proteomes" id="UP001063350"/>
    </source>
</evidence>
<dbReference type="GO" id="GO:0030091">
    <property type="term" value="P:protein repair"/>
    <property type="evidence" value="ECO:0007669"/>
    <property type="project" value="UniProtKB-UniRule"/>
</dbReference>
<reference evidence="8" key="1">
    <citation type="submission" date="2020-12" db="EMBL/GenBank/DDBJ databases">
        <title>Desulfobium dissulfuricans gen. nov., sp. nov., a novel mesophilic, sulfate-reducing bacterium isolated from a deep-sea hydrothermal vent.</title>
        <authorList>
            <person name="Hashimoto Y."/>
            <person name="Tame A."/>
            <person name="Sawayama S."/>
            <person name="Miyazaki J."/>
            <person name="Takai K."/>
            <person name="Nakagawa S."/>
        </authorList>
    </citation>
    <scope>NUCLEOTIDE SEQUENCE</scope>
    <source>
        <strain evidence="8">GF1</strain>
    </source>
</reference>
<dbReference type="EC" id="2.1.1.77" evidence="7"/>
<dbReference type="InterPro" id="IPR000682">
    <property type="entry name" value="PCMT"/>
</dbReference>
<evidence type="ECO:0000256" key="5">
    <source>
        <dbReference type="ARBA" id="ARBA00022679"/>
    </source>
</evidence>
<dbReference type="PANTHER" id="PTHR11579:SF0">
    <property type="entry name" value="PROTEIN-L-ISOASPARTATE(D-ASPARTATE) O-METHYLTRANSFERASE"/>
    <property type="match status" value="1"/>
</dbReference>
<keyword evidence="3 7" id="KW-0963">Cytoplasm</keyword>
<gene>
    <name evidence="8" type="primary">pcm_1</name>
    <name evidence="7" type="synonym">pcm</name>
    <name evidence="8" type="ORF">GF1_00060</name>
</gene>
<evidence type="ECO:0000256" key="7">
    <source>
        <dbReference type="HAMAP-Rule" id="MF_00090"/>
    </source>
</evidence>
<sequence length="217" mass="23995">MNHATSYDIKRERMVEEQLIPRGINDPLVLEAMRTVPRHLFVEDAMAARAYDDHPLPIGAAQTISQPYIVALMTQALGLKGGERVLEIGTGSGYQAAVLSRICDRVYTIERIDSLLGRARRVFDKLHYHNIVSRIDDGTIGWPDEAPFDGILVTAGGPKIPEPLLAQLADPGRLVIPVGDQAVQELQLVEKKDGELTVHPLEYVRFVSLIGTHGWDS</sequence>
<dbReference type="Proteomes" id="UP001063350">
    <property type="component" value="Chromosome"/>
</dbReference>
<proteinExistence type="inferred from homology"/>
<dbReference type="AlphaFoldDB" id="A0A915XH53"/>
<dbReference type="InterPro" id="IPR029063">
    <property type="entry name" value="SAM-dependent_MTases_sf"/>
</dbReference>
<dbReference type="GO" id="GO:0004719">
    <property type="term" value="F:protein-L-isoaspartate (D-aspartate) O-methyltransferase activity"/>
    <property type="evidence" value="ECO:0007669"/>
    <property type="project" value="UniProtKB-UniRule"/>
</dbReference>
<evidence type="ECO:0000256" key="2">
    <source>
        <dbReference type="ARBA" id="ARBA00005369"/>
    </source>
</evidence>
<keyword evidence="5 7" id="KW-0808">Transferase</keyword>
<keyword evidence="4 7" id="KW-0489">Methyltransferase</keyword>
<evidence type="ECO:0000256" key="4">
    <source>
        <dbReference type="ARBA" id="ARBA00022603"/>
    </source>
</evidence>
<dbReference type="Pfam" id="PF01135">
    <property type="entry name" value="PCMT"/>
    <property type="match status" value="1"/>
</dbReference>
<dbReference type="Gene3D" id="3.40.50.150">
    <property type="entry name" value="Vaccinia Virus protein VP39"/>
    <property type="match status" value="1"/>
</dbReference>
<comment type="subcellular location">
    <subcellularLocation>
        <location evidence="1 7">Cytoplasm</location>
    </subcellularLocation>
</comment>
<feature type="active site" evidence="7">
    <location>
        <position position="65"/>
    </location>
</feature>
<organism evidence="8 9">
    <name type="scientific">Desulfolithobacter dissulfuricans</name>
    <dbReference type="NCBI Taxonomy" id="2795293"/>
    <lineage>
        <taxon>Bacteria</taxon>
        <taxon>Pseudomonadati</taxon>
        <taxon>Thermodesulfobacteriota</taxon>
        <taxon>Desulfobulbia</taxon>
        <taxon>Desulfobulbales</taxon>
        <taxon>Desulfobulbaceae</taxon>
        <taxon>Desulfolithobacter</taxon>
    </lineage>
</organism>
<dbReference type="CDD" id="cd02440">
    <property type="entry name" value="AdoMet_MTases"/>
    <property type="match status" value="1"/>
</dbReference>
<dbReference type="KEGG" id="ddu:GF1_00060"/>
<dbReference type="EMBL" id="AP024233">
    <property type="protein sequence ID" value="BCO07630.1"/>
    <property type="molecule type" value="Genomic_DNA"/>
</dbReference>
<dbReference type="GO" id="GO:0032259">
    <property type="term" value="P:methylation"/>
    <property type="evidence" value="ECO:0007669"/>
    <property type="project" value="UniProtKB-KW"/>
</dbReference>
<dbReference type="NCBIfam" id="NF001453">
    <property type="entry name" value="PRK00312.1"/>
    <property type="match status" value="1"/>
</dbReference>
<dbReference type="SUPFAM" id="SSF53335">
    <property type="entry name" value="S-adenosyl-L-methionine-dependent methyltransferases"/>
    <property type="match status" value="1"/>
</dbReference>
<dbReference type="NCBIfam" id="TIGR00080">
    <property type="entry name" value="pimt"/>
    <property type="match status" value="1"/>
</dbReference>
<accession>A0A915XH53</accession>
<name>A0A915XH53_9BACT</name>
<evidence type="ECO:0000256" key="6">
    <source>
        <dbReference type="ARBA" id="ARBA00022691"/>
    </source>
</evidence>
<protein>
    <recommendedName>
        <fullName evidence="7">Protein-L-isoaspartate O-methyltransferase</fullName>
        <ecNumber evidence="7">2.1.1.77</ecNumber>
    </recommendedName>
    <alternativeName>
        <fullName evidence="7">L-isoaspartyl protein carboxyl methyltransferase</fullName>
    </alternativeName>
    <alternativeName>
        <fullName evidence="7">Protein L-isoaspartyl methyltransferase</fullName>
    </alternativeName>
    <alternativeName>
        <fullName evidence="7">Protein-beta-aspartate methyltransferase</fullName>
        <shortName evidence="7">PIMT</shortName>
    </alternativeName>
</protein>
<comment type="catalytic activity">
    <reaction evidence="7">
        <text>[protein]-L-isoaspartate + S-adenosyl-L-methionine = [protein]-L-isoaspartate alpha-methyl ester + S-adenosyl-L-homocysteine</text>
        <dbReference type="Rhea" id="RHEA:12705"/>
        <dbReference type="Rhea" id="RHEA-COMP:12143"/>
        <dbReference type="Rhea" id="RHEA-COMP:12144"/>
        <dbReference type="ChEBI" id="CHEBI:57856"/>
        <dbReference type="ChEBI" id="CHEBI:59789"/>
        <dbReference type="ChEBI" id="CHEBI:90596"/>
        <dbReference type="ChEBI" id="CHEBI:90598"/>
        <dbReference type="EC" id="2.1.1.77"/>
    </reaction>
</comment>
<evidence type="ECO:0000313" key="8">
    <source>
        <dbReference type="EMBL" id="BCO07630.1"/>
    </source>
</evidence>
<dbReference type="FunFam" id="3.40.50.150:FF:000010">
    <property type="entry name" value="Protein-L-isoaspartate O-methyltransferase"/>
    <property type="match status" value="1"/>
</dbReference>
<keyword evidence="6 7" id="KW-0949">S-adenosyl-L-methionine</keyword>
<dbReference type="PANTHER" id="PTHR11579">
    <property type="entry name" value="PROTEIN-L-ISOASPARTATE O-METHYLTRANSFERASE"/>
    <property type="match status" value="1"/>
</dbReference>
<dbReference type="HAMAP" id="MF_00090">
    <property type="entry name" value="PIMT"/>
    <property type="match status" value="1"/>
</dbReference>
<evidence type="ECO:0000256" key="1">
    <source>
        <dbReference type="ARBA" id="ARBA00004496"/>
    </source>
</evidence>
<dbReference type="GO" id="GO:0005737">
    <property type="term" value="C:cytoplasm"/>
    <property type="evidence" value="ECO:0007669"/>
    <property type="project" value="UniProtKB-SubCell"/>
</dbReference>
<comment type="function">
    <text evidence="7">Catalyzes the methyl esterification of L-isoaspartyl residues in peptides and proteins that result from spontaneous decomposition of normal L-aspartyl and L-asparaginyl residues. It plays a role in the repair and/or degradation of damaged proteins.</text>
</comment>
<evidence type="ECO:0000256" key="3">
    <source>
        <dbReference type="ARBA" id="ARBA00022490"/>
    </source>
</evidence>
<comment type="similarity">
    <text evidence="2 7">Belongs to the methyltransferase superfamily. L-isoaspartyl/D-aspartyl protein methyltransferase family.</text>
</comment>